<evidence type="ECO:0000313" key="2">
    <source>
        <dbReference type="Proteomes" id="UP000887013"/>
    </source>
</evidence>
<dbReference type="AlphaFoldDB" id="A0A8X6N5B3"/>
<evidence type="ECO:0000313" key="1">
    <source>
        <dbReference type="EMBL" id="GFS94973.1"/>
    </source>
</evidence>
<dbReference type="EMBL" id="BMAW01100433">
    <property type="protein sequence ID" value="GFS94973.1"/>
    <property type="molecule type" value="Genomic_DNA"/>
</dbReference>
<accession>A0A8X6N5B3</accession>
<keyword evidence="2" id="KW-1185">Reference proteome</keyword>
<sequence length="80" mass="9335">MFATRRMYGVCQKRMACCGSGRQSFASFVQRFYLRRESAVLRAALCLRLKRKCFVLAYGTRSGAAVRPCNPKIRMWCRTW</sequence>
<organism evidence="1 2">
    <name type="scientific">Nephila pilipes</name>
    <name type="common">Giant wood spider</name>
    <name type="synonym">Nephila maculata</name>
    <dbReference type="NCBI Taxonomy" id="299642"/>
    <lineage>
        <taxon>Eukaryota</taxon>
        <taxon>Metazoa</taxon>
        <taxon>Ecdysozoa</taxon>
        <taxon>Arthropoda</taxon>
        <taxon>Chelicerata</taxon>
        <taxon>Arachnida</taxon>
        <taxon>Araneae</taxon>
        <taxon>Araneomorphae</taxon>
        <taxon>Entelegynae</taxon>
        <taxon>Araneoidea</taxon>
        <taxon>Nephilidae</taxon>
        <taxon>Nephila</taxon>
    </lineage>
</organism>
<proteinExistence type="predicted"/>
<comment type="caution">
    <text evidence="1">The sequence shown here is derived from an EMBL/GenBank/DDBJ whole genome shotgun (WGS) entry which is preliminary data.</text>
</comment>
<dbReference type="Proteomes" id="UP000887013">
    <property type="component" value="Unassembled WGS sequence"/>
</dbReference>
<protein>
    <submittedName>
        <fullName evidence="1">Uncharacterized protein</fullName>
    </submittedName>
</protein>
<gene>
    <name evidence="1" type="ORF">NPIL_332191</name>
</gene>
<name>A0A8X6N5B3_NEPPI</name>
<reference evidence="1" key="1">
    <citation type="submission" date="2020-08" db="EMBL/GenBank/DDBJ databases">
        <title>Multicomponent nature underlies the extraordinary mechanical properties of spider dragline silk.</title>
        <authorList>
            <person name="Kono N."/>
            <person name="Nakamura H."/>
            <person name="Mori M."/>
            <person name="Yoshida Y."/>
            <person name="Ohtoshi R."/>
            <person name="Malay A.D."/>
            <person name="Moran D.A.P."/>
            <person name="Tomita M."/>
            <person name="Numata K."/>
            <person name="Arakawa K."/>
        </authorList>
    </citation>
    <scope>NUCLEOTIDE SEQUENCE</scope>
</reference>